<dbReference type="STRING" id="320771.Cflav_PD0989"/>
<name>B9XPC1_PEDPL</name>
<keyword evidence="1" id="KW-0812">Transmembrane</keyword>
<feature type="transmembrane region" description="Helical" evidence="1">
    <location>
        <begin position="5"/>
        <end position="23"/>
    </location>
</feature>
<evidence type="ECO:0008006" key="4">
    <source>
        <dbReference type="Google" id="ProtNLM"/>
    </source>
</evidence>
<dbReference type="OrthoDB" id="197204at2"/>
<comment type="caution">
    <text evidence="2">The sequence shown here is derived from an EMBL/GenBank/DDBJ whole genome shotgun (WGS) entry which is preliminary data.</text>
</comment>
<accession>B9XPC1</accession>
<dbReference type="Proteomes" id="UP000003688">
    <property type="component" value="Unassembled WGS sequence"/>
</dbReference>
<keyword evidence="1" id="KW-0472">Membrane</keyword>
<dbReference type="EMBL" id="ABOX02000046">
    <property type="protein sequence ID" value="EEF58261.1"/>
    <property type="molecule type" value="Genomic_DNA"/>
</dbReference>
<evidence type="ECO:0000313" key="3">
    <source>
        <dbReference type="Proteomes" id="UP000003688"/>
    </source>
</evidence>
<reference evidence="2 3" key="1">
    <citation type="journal article" date="2011" name="J. Bacteriol.">
        <title>Genome sequence of 'Pedosphaera parvula' Ellin514, an aerobic Verrucomicrobial isolate from pasture soil.</title>
        <authorList>
            <person name="Kant R."/>
            <person name="van Passel M.W."/>
            <person name="Sangwan P."/>
            <person name="Palva A."/>
            <person name="Lucas S."/>
            <person name="Copeland A."/>
            <person name="Lapidus A."/>
            <person name="Glavina Del Rio T."/>
            <person name="Dalin E."/>
            <person name="Tice H."/>
            <person name="Bruce D."/>
            <person name="Goodwin L."/>
            <person name="Pitluck S."/>
            <person name="Chertkov O."/>
            <person name="Larimer F.W."/>
            <person name="Land M.L."/>
            <person name="Hauser L."/>
            <person name="Brettin T.S."/>
            <person name="Detter J.C."/>
            <person name="Han S."/>
            <person name="de Vos W.M."/>
            <person name="Janssen P.H."/>
            <person name="Smidt H."/>
        </authorList>
    </citation>
    <scope>NUCLEOTIDE SEQUENCE [LARGE SCALE GENOMIC DNA]</scope>
    <source>
        <strain evidence="2 3">Ellin514</strain>
    </source>
</reference>
<protein>
    <recommendedName>
        <fullName evidence="4">Carboxypeptidase regulatory-like domain-containing protein</fullName>
    </recommendedName>
</protein>
<sequence precursor="true">MKKTMYYLTGLAAVILFSTVWWFKTPTAPSPAAMPATHQPITSSEAKVVISATTNVVAKNEASSIKKGSNSGAATSLASLRDAYDKGSISKGEAIQSSLMEENKKTLDLYGLVVDQNGEPVVGAKVRGSIGLNVNMVQSGGELHYTETDSQGRFNFLGIHGVGIGLWPQKEGYFYDLKLPSHRPDNYQPAPNNPIVLTMWKLKGAESMIHDSKFYGITPDARPYTIDLIERKKTEGQNAGGDLVIQIQRPAQISPGQKFDWSFAMSVIDGGLIEVTNKTYLNEAPENGYEQKHEIKSSASDPQWQSQIEETFFLKSRSGQAYGHFHITVIPLYRDTAVFKIDSYINPSGSRNLEFDPAKQIR</sequence>
<evidence type="ECO:0000313" key="2">
    <source>
        <dbReference type="EMBL" id="EEF58261.1"/>
    </source>
</evidence>
<keyword evidence="1" id="KW-1133">Transmembrane helix</keyword>
<dbReference type="AlphaFoldDB" id="B9XPC1"/>
<evidence type="ECO:0000256" key="1">
    <source>
        <dbReference type="SAM" id="Phobius"/>
    </source>
</evidence>
<gene>
    <name evidence="2" type="ORF">Cflav_PD0989</name>
</gene>
<dbReference type="RefSeq" id="WP_007417657.1">
    <property type="nucleotide sequence ID" value="NZ_ABOX02000046.1"/>
</dbReference>
<organism evidence="2 3">
    <name type="scientific">Pedosphaera parvula (strain Ellin514)</name>
    <dbReference type="NCBI Taxonomy" id="320771"/>
    <lineage>
        <taxon>Bacteria</taxon>
        <taxon>Pseudomonadati</taxon>
        <taxon>Verrucomicrobiota</taxon>
        <taxon>Pedosphaerae</taxon>
        <taxon>Pedosphaerales</taxon>
        <taxon>Pedosphaeraceae</taxon>
        <taxon>Pedosphaera</taxon>
    </lineage>
</organism>
<proteinExistence type="predicted"/>
<keyword evidence="3" id="KW-1185">Reference proteome</keyword>